<dbReference type="EMBL" id="JALLBG020000138">
    <property type="protein sequence ID" value="KAL3762214.1"/>
    <property type="molecule type" value="Genomic_DNA"/>
</dbReference>
<evidence type="ECO:0000256" key="12">
    <source>
        <dbReference type="SAM" id="MobiDB-lite"/>
    </source>
</evidence>
<reference evidence="14 15" key="1">
    <citation type="submission" date="2024-10" db="EMBL/GenBank/DDBJ databases">
        <title>Updated reference genomes for cyclostephanoid diatoms.</title>
        <authorList>
            <person name="Roberts W.R."/>
            <person name="Alverson A.J."/>
        </authorList>
    </citation>
    <scope>NUCLEOTIDE SEQUENCE [LARGE SCALE GENOMIC DNA]</scope>
    <source>
        <strain evidence="14 15">AJA232-27</strain>
    </source>
</reference>
<keyword evidence="6" id="KW-0963">Cytoplasm</keyword>
<evidence type="ECO:0000313" key="14">
    <source>
        <dbReference type="EMBL" id="KAL3762214.1"/>
    </source>
</evidence>
<evidence type="ECO:0000256" key="1">
    <source>
        <dbReference type="ARBA" id="ARBA00004123"/>
    </source>
</evidence>
<feature type="region of interest" description="Disordered" evidence="12">
    <location>
        <begin position="1"/>
        <end position="84"/>
    </location>
</feature>
<comment type="catalytic activity">
    <reaction evidence="10">
        <text>N-terminal L-seryl-[histone H2A] + acetyl-CoA = N-terminal N(alpha)-acetyl-L-seryl-[histone H2A] + CoA + H(+)</text>
        <dbReference type="Rhea" id="RHEA:50600"/>
        <dbReference type="Rhea" id="RHEA-COMP:12742"/>
        <dbReference type="Rhea" id="RHEA-COMP:12744"/>
        <dbReference type="ChEBI" id="CHEBI:15378"/>
        <dbReference type="ChEBI" id="CHEBI:57287"/>
        <dbReference type="ChEBI" id="CHEBI:57288"/>
        <dbReference type="ChEBI" id="CHEBI:64738"/>
        <dbReference type="ChEBI" id="CHEBI:83690"/>
        <dbReference type="EC" id="2.3.1.257"/>
    </reaction>
</comment>
<evidence type="ECO:0000256" key="6">
    <source>
        <dbReference type="ARBA" id="ARBA00022490"/>
    </source>
</evidence>
<dbReference type="Gene3D" id="3.40.630.30">
    <property type="match status" value="1"/>
</dbReference>
<dbReference type="GO" id="GO:1990189">
    <property type="term" value="F:protein N-terminal-serine acetyltransferase activity"/>
    <property type="evidence" value="ECO:0007669"/>
    <property type="project" value="UniProtKB-EC"/>
</dbReference>
<comment type="subcellular location">
    <subcellularLocation>
        <location evidence="2">Cytoplasm</location>
    </subcellularLocation>
    <subcellularLocation>
        <location evidence="1">Nucleus</location>
    </subcellularLocation>
</comment>
<feature type="compositionally biased region" description="Basic residues" evidence="12">
    <location>
        <begin position="1"/>
        <end position="11"/>
    </location>
</feature>
<evidence type="ECO:0000256" key="5">
    <source>
        <dbReference type="ARBA" id="ARBA00015043"/>
    </source>
</evidence>
<proteinExistence type="inferred from homology"/>
<dbReference type="InterPro" id="IPR000182">
    <property type="entry name" value="GNAT_dom"/>
</dbReference>
<name>A0ABD3MDW8_9STRA</name>
<dbReference type="GO" id="GO:0005737">
    <property type="term" value="C:cytoplasm"/>
    <property type="evidence" value="ECO:0007669"/>
    <property type="project" value="UniProtKB-SubCell"/>
</dbReference>
<feature type="compositionally biased region" description="Acidic residues" evidence="12">
    <location>
        <begin position="26"/>
        <end position="38"/>
    </location>
</feature>
<dbReference type="Proteomes" id="UP001530293">
    <property type="component" value="Unassembled WGS sequence"/>
</dbReference>
<feature type="domain" description="N-acetyltransferase" evidence="13">
    <location>
        <begin position="233"/>
        <end position="322"/>
    </location>
</feature>
<organism evidence="14 15">
    <name type="scientific">Discostella pseudostelligera</name>
    <dbReference type="NCBI Taxonomy" id="259834"/>
    <lineage>
        <taxon>Eukaryota</taxon>
        <taxon>Sar</taxon>
        <taxon>Stramenopiles</taxon>
        <taxon>Ochrophyta</taxon>
        <taxon>Bacillariophyta</taxon>
        <taxon>Coscinodiscophyceae</taxon>
        <taxon>Thalassiosirophycidae</taxon>
        <taxon>Stephanodiscales</taxon>
        <taxon>Stephanodiscaceae</taxon>
        <taxon>Discostella</taxon>
    </lineage>
</organism>
<gene>
    <name evidence="14" type="ORF">ACHAWU_004752</name>
</gene>
<evidence type="ECO:0000256" key="10">
    <source>
        <dbReference type="ARBA" id="ARBA00047821"/>
    </source>
</evidence>
<accession>A0ABD3MDW8</accession>
<dbReference type="AlphaFoldDB" id="A0ABD3MDW8"/>
<evidence type="ECO:0000259" key="13">
    <source>
        <dbReference type="PROSITE" id="PS51186"/>
    </source>
</evidence>
<evidence type="ECO:0000256" key="4">
    <source>
        <dbReference type="ARBA" id="ARBA00012950"/>
    </source>
</evidence>
<sequence length="324" mass="35994">MAKSSSNRRTRQGVVADIASTGMATVDDDGNNDEVDNDDGPRRRRSRRRRRNNPLDSILEHANAELDPPELSTPSHLPSSSYSSSTQNEIDIKIRHYTSQLIPTDTFRHCLELFVKNMSDMYADSHWGLDMHEKEAEMRHESARFLVALSSSSSLLSSTESTTAVENDAASAAAVDVKTAMSTLPMQPTPPPTTTATIAPTIPSNDTSDSCTNEPLVVLGFIHYRYECDDETKPSHPITYLYEIQIHQSHQKLGLGSRLLSLVETISRRLHMKKVMLTVFRANANAMAFYDRRGYSIDKCSPSNHTTGGEGGNDCDYEILSKIL</sequence>
<keyword evidence="8" id="KW-0539">Nucleus</keyword>
<feature type="region of interest" description="Disordered" evidence="12">
    <location>
        <begin position="183"/>
        <end position="209"/>
    </location>
</feature>
<evidence type="ECO:0000313" key="15">
    <source>
        <dbReference type="Proteomes" id="UP001530293"/>
    </source>
</evidence>
<keyword evidence="15" id="KW-1185">Reference proteome</keyword>
<evidence type="ECO:0000256" key="3">
    <source>
        <dbReference type="ARBA" id="ARBA00008870"/>
    </source>
</evidence>
<evidence type="ECO:0000256" key="2">
    <source>
        <dbReference type="ARBA" id="ARBA00004496"/>
    </source>
</evidence>
<dbReference type="InterPro" id="IPR016181">
    <property type="entry name" value="Acyl_CoA_acyltransferase"/>
</dbReference>
<dbReference type="InterPro" id="IPR039949">
    <property type="entry name" value="NAA40"/>
</dbReference>
<keyword evidence="7" id="KW-0808">Transferase</keyword>
<comment type="caution">
    <text evidence="14">The sequence shown here is derived from an EMBL/GenBank/DDBJ whole genome shotgun (WGS) entry which is preliminary data.</text>
</comment>
<dbReference type="Pfam" id="PF00583">
    <property type="entry name" value="Acetyltransf_1"/>
    <property type="match status" value="1"/>
</dbReference>
<dbReference type="PROSITE" id="PS51186">
    <property type="entry name" value="GNAT"/>
    <property type="match status" value="1"/>
</dbReference>
<evidence type="ECO:0000256" key="9">
    <source>
        <dbReference type="ARBA" id="ARBA00023315"/>
    </source>
</evidence>
<evidence type="ECO:0000256" key="11">
    <source>
        <dbReference type="ARBA" id="ARBA00049524"/>
    </source>
</evidence>
<feature type="compositionally biased region" description="Low complexity" evidence="12">
    <location>
        <begin position="194"/>
        <end position="203"/>
    </location>
</feature>
<feature type="compositionally biased region" description="Low complexity" evidence="12">
    <location>
        <begin position="69"/>
        <end position="84"/>
    </location>
</feature>
<evidence type="ECO:0000256" key="7">
    <source>
        <dbReference type="ARBA" id="ARBA00022679"/>
    </source>
</evidence>
<feature type="compositionally biased region" description="Basic residues" evidence="12">
    <location>
        <begin position="42"/>
        <end position="52"/>
    </location>
</feature>
<keyword evidence="9" id="KW-0012">Acyltransferase</keyword>
<dbReference type="PANTHER" id="PTHR20531:SF1">
    <property type="entry name" value="N-ALPHA-ACETYLTRANSFERASE 40"/>
    <property type="match status" value="1"/>
</dbReference>
<protein>
    <recommendedName>
        <fullName evidence="5">N-alpha-acetyltransferase 40</fullName>
        <ecNumber evidence="4">2.3.1.257</ecNumber>
    </recommendedName>
</protein>
<dbReference type="GO" id="GO:0005634">
    <property type="term" value="C:nucleus"/>
    <property type="evidence" value="ECO:0007669"/>
    <property type="project" value="UniProtKB-SubCell"/>
</dbReference>
<dbReference type="PANTHER" id="PTHR20531">
    <property type="entry name" value="N-ALPHA-ACETYLTRANSFERASE 40"/>
    <property type="match status" value="1"/>
</dbReference>
<evidence type="ECO:0000256" key="8">
    <source>
        <dbReference type="ARBA" id="ARBA00023242"/>
    </source>
</evidence>
<comment type="catalytic activity">
    <reaction evidence="11">
        <text>N-terminal L-seryl-[histone H4] + acetyl-CoA = N-terminal N(alpha)-acetyl-L-seryl-[histone H4] + CoA + H(+)</text>
        <dbReference type="Rhea" id="RHEA:50596"/>
        <dbReference type="Rhea" id="RHEA-COMP:12740"/>
        <dbReference type="Rhea" id="RHEA-COMP:12743"/>
        <dbReference type="ChEBI" id="CHEBI:15378"/>
        <dbReference type="ChEBI" id="CHEBI:57287"/>
        <dbReference type="ChEBI" id="CHEBI:57288"/>
        <dbReference type="ChEBI" id="CHEBI:64738"/>
        <dbReference type="ChEBI" id="CHEBI:83690"/>
        <dbReference type="EC" id="2.3.1.257"/>
    </reaction>
</comment>
<comment type="similarity">
    <text evidence="3">Belongs to the acetyltransferase family. NAA40 subfamily.</text>
</comment>
<dbReference type="SUPFAM" id="SSF55729">
    <property type="entry name" value="Acyl-CoA N-acyltransferases (Nat)"/>
    <property type="match status" value="1"/>
</dbReference>
<dbReference type="EC" id="2.3.1.257" evidence="4"/>